<dbReference type="PROSITE" id="PS50175">
    <property type="entry name" value="ASP_PROT_RETROV"/>
    <property type="match status" value="1"/>
</dbReference>
<dbReference type="InterPro" id="IPR021109">
    <property type="entry name" value="Peptidase_aspartic_dom_sf"/>
</dbReference>
<feature type="domain" description="Peptidase A2" evidence="2">
    <location>
        <begin position="70"/>
        <end position="151"/>
    </location>
</feature>
<name>A0A444WRX3_ARAHY</name>
<reference evidence="3 4" key="1">
    <citation type="submission" date="2019-01" db="EMBL/GenBank/DDBJ databases">
        <title>Sequencing of cultivated peanut Arachis hypogaea provides insights into genome evolution and oil improvement.</title>
        <authorList>
            <person name="Chen X."/>
        </authorList>
    </citation>
    <scope>NUCLEOTIDE SEQUENCE [LARGE SCALE GENOMIC DNA]</scope>
    <source>
        <strain evidence="4">cv. Fuhuasheng</strain>
        <tissue evidence="3">Leaves</tissue>
    </source>
</reference>
<keyword evidence="1" id="KW-0378">Hydrolase</keyword>
<dbReference type="Proteomes" id="UP000289738">
    <property type="component" value="Unassembled WGS sequence"/>
</dbReference>
<accession>A0A444WRX3</accession>
<protein>
    <recommendedName>
        <fullName evidence="2">Peptidase A2 domain-containing protein</fullName>
    </recommendedName>
</protein>
<dbReference type="PANTHER" id="PTHR33240:SF15">
    <property type="entry name" value="GAG-PRO-LIKE PROTEIN"/>
    <property type="match status" value="1"/>
</dbReference>
<organism evidence="3 4">
    <name type="scientific">Arachis hypogaea</name>
    <name type="common">Peanut</name>
    <dbReference type="NCBI Taxonomy" id="3818"/>
    <lineage>
        <taxon>Eukaryota</taxon>
        <taxon>Viridiplantae</taxon>
        <taxon>Streptophyta</taxon>
        <taxon>Embryophyta</taxon>
        <taxon>Tracheophyta</taxon>
        <taxon>Spermatophyta</taxon>
        <taxon>Magnoliopsida</taxon>
        <taxon>eudicotyledons</taxon>
        <taxon>Gunneridae</taxon>
        <taxon>Pentapetalae</taxon>
        <taxon>rosids</taxon>
        <taxon>fabids</taxon>
        <taxon>Fabales</taxon>
        <taxon>Fabaceae</taxon>
        <taxon>Papilionoideae</taxon>
        <taxon>50 kb inversion clade</taxon>
        <taxon>dalbergioids sensu lato</taxon>
        <taxon>Dalbergieae</taxon>
        <taxon>Pterocarpus clade</taxon>
        <taxon>Arachis</taxon>
    </lineage>
</organism>
<dbReference type="CDD" id="cd00303">
    <property type="entry name" value="retropepsin_like"/>
    <property type="match status" value="1"/>
</dbReference>
<dbReference type="PANTHER" id="PTHR33240">
    <property type="entry name" value="OS08G0508500 PROTEIN"/>
    <property type="match status" value="1"/>
</dbReference>
<proteinExistence type="predicted"/>
<evidence type="ECO:0000256" key="1">
    <source>
        <dbReference type="ARBA" id="ARBA00022801"/>
    </source>
</evidence>
<evidence type="ECO:0000313" key="3">
    <source>
        <dbReference type="EMBL" id="RYQ80187.1"/>
    </source>
</evidence>
<sequence>MVGMISIIPTEFLGEYEGDPEKDYDMEAEEAFFFIRYEDELGYFLRPTERQQSHLRPLHITTTLSGIKVSKVLIDGGAAISLLPERMLMKVGNHPDDLVPTNIAVMNFSGASTPAKGLVTLSVKVGSSEQNTVFVVVPSKASYNALLGRDWIHGVGAVPSTVHQSVLLWTEDGKPEVIKAYSNLYVEQLNADFIMYGPKLKPLDVDRTLNSYNCEGYYLSSEGLTVKLRYPQLNVSPTSWDFEFSHSISISSLYSPSDVSNRTADVVAEIYGVENQIDVNLVNDQVHSISNESVDFSFDCIYDLEPLGFEKYLVKDDDHFKGFESQDPLEEINLETLDDVRITYICKDLVDPFRTKLFHLLHKFKDYFTWDYHEMPGLDCSLVKH</sequence>
<gene>
    <name evidence="3" type="ORF">Ahy_Scaffold1g106759</name>
</gene>
<dbReference type="InterPro" id="IPR001995">
    <property type="entry name" value="Peptidase_A2_cat"/>
</dbReference>
<evidence type="ECO:0000259" key="2">
    <source>
        <dbReference type="PROSITE" id="PS50175"/>
    </source>
</evidence>
<evidence type="ECO:0000313" key="4">
    <source>
        <dbReference type="Proteomes" id="UP000289738"/>
    </source>
</evidence>
<dbReference type="SUPFAM" id="SSF50630">
    <property type="entry name" value="Acid proteases"/>
    <property type="match status" value="1"/>
</dbReference>
<dbReference type="EMBL" id="SDMP01000021">
    <property type="protein sequence ID" value="RYQ80187.1"/>
    <property type="molecule type" value="Genomic_DNA"/>
</dbReference>
<dbReference type="Gene3D" id="2.40.70.10">
    <property type="entry name" value="Acid Proteases"/>
    <property type="match status" value="1"/>
</dbReference>
<comment type="caution">
    <text evidence="3">The sequence shown here is derived from an EMBL/GenBank/DDBJ whole genome shotgun (WGS) entry which is preliminary data.</text>
</comment>
<dbReference type="GO" id="GO:0006508">
    <property type="term" value="P:proteolysis"/>
    <property type="evidence" value="ECO:0007669"/>
    <property type="project" value="InterPro"/>
</dbReference>
<keyword evidence="4" id="KW-1185">Reference proteome</keyword>
<dbReference type="GO" id="GO:0004190">
    <property type="term" value="F:aspartic-type endopeptidase activity"/>
    <property type="evidence" value="ECO:0007669"/>
    <property type="project" value="InterPro"/>
</dbReference>
<dbReference type="AlphaFoldDB" id="A0A444WRX3"/>